<evidence type="ECO:0000313" key="4">
    <source>
        <dbReference type="EMBL" id="PZO88166.1"/>
    </source>
</evidence>
<dbReference type="NCBIfam" id="TIGR01829">
    <property type="entry name" value="AcAcCoA_reduct"/>
    <property type="match status" value="1"/>
</dbReference>
<dbReference type="SMART" id="SM00822">
    <property type="entry name" value="PKS_KR"/>
    <property type="match status" value="1"/>
</dbReference>
<dbReference type="InterPro" id="IPR057326">
    <property type="entry name" value="KR_dom"/>
</dbReference>
<dbReference type="Proteomes" id="UP000249557">
    <property type="component" value="Unassembled WGS sequence"/>
</dbReference>
<dbReference type="InterPro" id="IPR002347">
    <property type="entry name" value="SDR_fam"/>
</dbReference>
<dbReference type="PRINTS" id="PR00080">
    <property type="entry name" value="SDRFAMILY"/>
</dbReference>
<comment type="similarity">
    <text evidence="1">Belongs to the short-chain dehydrogenases/reductases (SDR) family.</text>
</comment>
<dbReference type="AlphaFoldDB" id="A0A2W5A3P0"/>
<evidence type="ECO:0000259" key="3">
    <source>
        <dbReference type="SMART" id="SM00822"/>
    </source>
</evidence>
<dbReference type="Pfam" id="PF13561">
    <property type="entry name" value="adh_short_C2"/>
    <property type="match status" value="1"/>
</dbReference>
<dbReference type="InterPro" id="IPR020904">
    <property type="entry name" value="Sc_DH/Rdtase_CS"/>
</dbReference>
<feature type="domain" description="Ketoreductase" evidence="3">
    <location>
        <begin position="3"/>
        <end position="183"/>
    </location>
</feature>
<evidence type="ECO:0000313" key="5">
    <source>
        <dbReference type="EMBL" id="PZP56366.1"/>
    </source>
</evidence>
<dbReference type="Proteomes" id="UP000249739">
    <property type="component" value="Unassembled WGS sequence"/>
</dbReference>
<name>A0A2W5A3P0_9BACT</name>
<dbReference type="InterPro" id="IPR036291">
    <property type="entry name" value="NAD(P)-bd_dom_sf"/>
</dbReference>
<dbReference type="GO" id="GO:0005737">
    <property type="term" value="C:cytoplasm"/>
    <property type="evidence" value="ECO:0007669"/>
    <property type="project" value="InterPro"/>
</dbReference>
<dbReference type="GO" id="GO:0018454">
    <property type="term" value="F:acetoacetyl-CoA reductase activity"/>
    <property type="evidence" value="ECO:0007669"/>
    <property type="project" value="InterPro"/>
</dbReference>
<dbReference type="PANTHER" id="PTHR42879:SF2">
    <property type="entry name" value="3-OXOACYL-[ACYL-CARRIER-PROTEIN] REDUCTASE FABG"/>
    <property type="match status" value="1"/>
</dbReference>
<dbReference type="GO" id="GO:0042619">
    <property type="term" value="P:poly-hydroxybutyrate biosynthetic process"/>
    <property type="evidence" value="ECO:0007669"/>
    <property type="project" value="InterPro"/>
</dbReference>
<dbReference type="EMBL" id="QFNK01000026">
    <property type="protein sequence ID" value="PZO88166.1"/>
    <property type="molecule type" value="Genomic_DNA"/>
</dbReference>
<gene>
    <name evidence="5" type="ORF">DI586_03945</name>
    <name evidence="4" type="ORF">DI626_02375</name>
</gene>
<dbReference type="InterPro" id="IPR011283">
    <property type="entry name" value="Acetoacetyl-CoA_reductase"/>
</dbReference>
<dbReference type="NCBIfam" id="NF009464">
    <property type="entry name" value="PRK12824.1"/>
    <property type="match status" value="1"/>
</dbReference>
<proteinExistence type="inferred from homology"/>
<dbReference type="CDD" id="cd05333">
    <property type="entry name" value="BKR_SDR_c"/>
    <property type="match status" value="1"/>
</dbReference>
<organism evidence="4 6">
    <name type="scientific">Micavibrio aeruginosavorus</name>
    <dbReference type="NCBI Taxonomy" id="349221"/>
    <lineage>
        <taxon>Bacteria</taxon>
        <taxon>Pseudomonadati</taxon>
        <taxon>Bdellovibrionota</taxon>
        <taxon>Bdellovibrionia</taxon>
        <taxon>Bdellovibrionales</taxon>
        <taxon>Pseudobdellovibrionaceae</taxon>
        <taxon>Micavibrio</taxon>
    </lineage>
</organism>
<dbReference type="PANTHER" id="PTHR42879">
    <property type="entry name" value="3-OXOACYL-(ACYL-CARRIER-PROTEIN) REDUCTASE"/>
    <property type="match status" value="1"/>
</dbReference>
<dbReference type="PROSITE" id="PS00061">
    <property type="entry name" value="ADH_SHORT"/>
    <property type="match status" value="1"/>
</dbReference>
<dbReference type="SUPFAM" id="SSF51735">
    <property type="entry name" value="NAD(P)-binding Rossmann-fold domains"/>
    <property type="match status" value="1"/>
</dbReference>
<accession>A0A2W5A3P0</accession>
<dbReference type="GO" id="GO:0032787">
    <property type="term" value="P:monocarboxylic acid metabolic process"/>
    <property type="evidence" value="ECO:0007669"/>
    <property type="project" value="UniProtKB-ARBA"/>
</dbReference>
<reference evidence="6 7" key="1">
    <citation type="submission" date="2017-08" db="EMBL/GenBank/DDBJ databases">
        <title>Infants hospitalized years apart are colonized by the same room-sourced microbial strains.</title>
        <authorList>
            <person name="Brooks B."/>
            <person name="Olm M.R."/>
            <person name="Firek B.A."/>
            <person name="Baker R."/>
            <person name="Thomas B.C."/>
            <person name="Morowitz M.J."/>
            <person name="Banfield J.F."/>
        </authorList>
    </citation>
    <scope>NUCLEOTIDE SEQUENCE [LARGE SCALE GENOMIC DNA]</scope>
    <source>
        <strain evidence="5">S2_006_000_R2_64</strain>
        <strain evidence="4">S2_018_000_R2_104</strain>
    </source>
</reference>
<sequence>MSRIALITGATTGIGAATATALKNAGYQVAVNYNRNDEQATAFTKETNIPAYKWDVRDAQSCLDGVHKIENELGPIDILVNNAGILRDKTIHKMSIEDWTDVITTNLNSCFNMSRAVVSPMKERGFGRIISISSVNGLAGQFGQTNYAAAKAGIIGFTKSLALETARSGITVNVIAPGYVQTAMMESIPEDVLKKIIDRVPVGRLAHPEEIARAILFLADDQSAFITGETLSVNGGLYMQ</sequence>
<dbReference type="EMBL" id="QFOT01000028">
    <property type="protein sequence ID" value="PZP56366.1"/>
    <property type="molecule type" value="Genomic_DNA"/>
</dbReference>
<keyword evidence="2" id="KW-0560">Oxidoreductase</keyword>
<evidence type="ECO:0000256" key="1">
    <source>
        <dbReference type="ARBA" id="ARBA00006484"/>
    </source>
</evidence>
<comment type="caution">
    <text evidence="4">The sequence shown here is derived from an EMBL/GenBank/DDBJ whole genome shotgun (WGS) entry which is preliminary data.</text>
</comment>
<dbReference type="InterPro" id="IPR050259">
    <property type="entry name" value="SDR"/>
</dbReference>
<dbReference type="Gene3D" id="3.40.50.720">
    <property type="entry name" value="NAD(P)-binding Rossmann-like Domain"/>
    <property type="match status" value="1"/>
</dbReference>
<dbReference type="NCBIfam" id="NF009466">
    <property type="entry name" value="PRK12826.1-2"/>
    <property type="match status" value="1"/>
</dbReference>
<evidence type="ECO:0000313" key="7">
    <source>
        <dbReference type="Proteomes" id="UP000249739"/>
    </source>
</evidence>
<dbReference type="PRINTS" id="PR00081">
    <property type="entry name" value="GDHRDH"/>
</dbReference>
<evidence type="ECO:0000313" key="6">
    <source>
        <dbReference type="Proteomes" id="UP000249557"/>
    </source>
</evidence>
<protein>
    <submittedName>
        <fullName evidence="4">Beta-ketoacyl-ACP reductase</fullName>
    </submittedName>
</protein>
<evidence type="ECO:0000256" key="2">
    <source>
        <dbReference type="ARBA" id="ARBA00023002"/>
    </source>
</evidence>
<dbReference type="FunFam" id="3.40.50.720:FF:000173">
    <property type="entry name" value="3-oxoacyl-[acyl-carrier protein] reductase"/>
    <property type="match status" value="1"/>
</dbReference>